<dbReference type="Pfam" id="PF08950">
    <property type="entry name" value="DUF1861"/>
    <property type="match status" value="1"/>
</dbReference>
<dbReference type="Proteomes" id="UP000253201">
    <property type="component" value="Unassembled WGS sequence"/>
</dbReference>
<gene>
    <name evidence="1" type="ORF">DFQ50_10157</name>
</gene>
<reference evidence="1 2" key="1">
    <citation type="submission" date="2018-06" db="EMBL/GenBank/DDBJ databases">
        <title>Genomic Encyclopedia of Type Strains, Phase IV (KMG-IV): sequencing the most valuable type-strain genomes for metagenomic binning, comparative biology and taxonomic classification.</title>
        <authorList>
            <person name="Goeker M."/>
        </authorList>
    </citation>
    <scope>NUCLEOTIDE SEQUENCE [LARGE SCALE GENOMIC DNA]</scope>
    <source>
        <strain evidence="1 2">DSM 27453</strain>
    </source>
</reference>
<dbReference type="SUPFAM" id="SSF75005">
    <property type="entry name" value="Arabinanase/levansucrase/invertase"/>
    <property type="match status" value="1"/>
</dbReference>
<organism evidence="1 2">
    <name type="scientific">Pseudocitrobacter faecalis</name>
    <dbReference type="NCBI Taxonomy" id="1398493"/>
    <lineage>
        <taxon>Bacteria</taxon>
        <taxon>Pseudomonadati</taxon>
        <taxon>Pseudomonadota</taxon>
        <taxon>Gammaproteobacteria</taxon>
        <taxon>Enterobacterales</taxon>
        <taxon>Enterobacteriaceae</taxon>
        <taxon>Pseudocitrobacter</taxon>
    </lineage>
</organism>
<dbReference type="InterPro" id="IPR023296">
    <property type="entry name" value="Glyco_hydro_beta-prop_sf"/>
</dbReference>
<evidence type="ECO:0000313" key="1">
    <source>
        <dbReference type="EMBL" id="RBP14592.1"/>
    </source>
</evidence>
<dbReference type="PANTHER" id="PTHR37036:SF2">
    <property type="entry name" value="DUF1861 FAMILY PROTEIN"/>
    <property type="match status" value="1"/>
</dbReference>
<name>A0ABX9G2I8_9ENTR</name>
<keyword evidence="2" id="KW-1185">Reference proteome</keyword>
<dbReference type="Gene3D" id="2.115.10.20">
    <property type="entry name" value="Glycosyl hydrolase domain, family 43"/>
    <property type="match status" value="1"/>
</dbReference>
<protein>
    <submittedName>
        <fullName evidence="1">Uncharacterized protein DUF1861</fullName>
    </submittedName>
</protein>
<sequence>MVARVSCLYQRYLAQRTPRKCGKIRFHGVKGMDVYNPSVPFCDADRWMIAARVEARTSEMSRVCFFTWDGHNDASLLEDAPRFALQDPFVAWVDNQRVMGGVEVEFDTSHQPVRWRTQFWAGPSISQMHLIATGPWGMKDIRLLSLPDGRVLVFTRPQGAIGGRGTIGWTIVASLNDLNEASITKATLLHHVESLDWCGVNSARLLPDGRVEALAHVAHFDSELNRHYYAARFIFDYRNGESSPIEIIACRDDFLPGESKRDDLRDVVFPAGWLQMPERSLLFCGTSDCEVQWLAC</sequence>
<evidence type="ECO:0000313" key="2">
    <source>
        <dbReference type="Proteomes" id="UP000253201"/>
    </source>
</evidence>
<dbReference type="InterPro" id="IPR015045">
    <property type="entry name" value="MPT-1-like_LmxM"/>
</dbReference>
<dbReference type="EMBL" id="QNRL01000001">
    <property type="protein sequence ID" value="RBP14592.1"/>
    <property type="molecule type" value="Genomic_DNA"/>
</dbReference>
<accession>A0ABX9G2I8</accession>
<dbReference type="PANTHER" id="PTHR37036">
    <property type="match status" value="1"/>
</dbReference>
<proteinExistence type="predicted"/>
<comment type="caution">
    <text evidence="1">The sequence shown here is derived from an EMBL/GenBank/DDBJ whole genome shotgun (WGS) entry which is preliminary data.</text>
</comment>